<keyword evidence="1" id="KW-0732">Signal</keyword>
<reference evidence="2" key="1">
    <citation type="journal article" date="2021" name="Sci. Adv.">
        <title>The American lobster genome reveals insights on longevity, neural, and immune adaptations.</title>
        <authorList>
            <person name="Polinski J.M."/>
            <person name="Zimin A.V."/>
            <person name="Clark K.F."/>
            <person name="Kohn A.B."/>
            <person name="Sadowski N."/>
            <person name="Timp W."/>
            <person name="Ptitsyn A."/>
            <person name="Khanna P."/>
            <person name="Romanova D.Y."/>
            <person name="Williams P."/>
            <person name="Greenwood S.J."/>
            <person name="Moroz L.L."/>
            <person name="Walt D.R."/>
            <person name="Bodnar A.G."/>
        </authorList>
    </citation>
    <scope>NUCLEOTIDE SEQUENCE</scope>
    <source>
        <strain evidence="2">GMGI-L3</strain>
    </source>
</reference>
<organism evidence="2 3">
    <name type="scientific">Homarus americanus</name>
    <name type="common">American lobster</name>
    <dbReference type="NCBI Taxonomy" id="6706"/>
    <lineage>
        <taxon>Eukaryota</taxon>
        <taxon>Metazoa</taxon>
        <taxon>Ecdysozoa</taxon>
        <taxon>Arthropoda</taxon>
        <taxon>Crustacea</taxon>
        <taxon>Multicrustacea</taxon>
        <taxon>Malacostraca</taxon>
        <taxon>Eumalacostraca</taxon>
        <taxon>Eucarida</taxon>
        <taxon>Decapoda</taxon>
        <taxon>Pleocyemata</taxon>
        <taxon>Astacidea</taxon>
        <taxon>Nephropoidea</taxon>
        <taxon>Nephropidae</taxon>
        <taxon>Homarus</taxon>
    </lineage>
</organism>
<name>A0A8J5K9C7_HOMAM</name>
<dbReference type="AlphaFoldDB" id="A0A8J5K9C7"/>
<evidence type="ECO:0000313" key="2">
    <source>
        <dbReference type="EMBL" id="KAG7170697.1"/>
    </source>
</evidence>
<feature type="chain" id="PRO_5035184487" evidence="1">
    <location>
        <begin position="22"/>
        <end position="89"/>
    </location>
</feature>
<dbReference type="Proteomes" id="UP000747542">
    <property type="component" value="Unassembled WGS sequence"/>
</dbReference>
<accession>A0A8J5K9C7</accession>
<sequence>MTPATLCNIVLNCFLKLLGRGFVDSGFRDHPNYPEFPVCTLTSLLSDGCNSVVGSLDGVDPGVCSPEYQDHHQRSSCCLRYTVYSGSED</sequence>
<dbReference type="EMBL" id="JAHLQT010013773">
    <property type="protein sequence ID" value="KAG7170697.1"/>
    <property type="molecule type" value="Genomic_DNA"/>
</dbReference>
<feature type="signal peptide" evidence="1">
    <location>
        <begin position="1"/>
        <end position="21"/>
    </location>
</feature>
<protein>
    <submittedName>
        <fullName evidence="2">Uncharacterized protein</fullName>
    </submittedName>
</protein>
<gene>
    <name evidence="2" type="ORF">Hamer_G013522</name>
</gene>
<proteinExistence type="predicted"/>
<evidence type="ECO:0000313" key="3">
    <source>
        <dbReference type="Proteomes" id="UP000747542"/>
    </source>
</evidence>
<comment type="caution">
    <text evidence="2">The sequence shown here is derived from an EMBL/GenBank/DDBJ whole genome shotgun (WGS) entry which is preliminary data.</text>
</comment>
<keyword evidence="3" id="KW-1185">Reference proteome</keyword>
<evidence type="ECO:0000256" key="1">
    <source>
        <dbReference type="SAM" id="SignalP"/>
    </source>
</evidence>